<dbReference type="AlphaFoldDB" id="A0R7K5"/>
<dbReference type="KEGG" id="ppd:Ppro_3809"/>
<organism evidence="1 2">
    <name type="scientific">Pelobacter propionicus (strain DSM 2379 / NBRC 103807 / OttBd1)</name>
    <dbReference type="NCBI Taxonomy" id="338966"/>
    <lineage>
        <taxon>Bacteria</taxon>
        <taxon>Pseudomonadati</taxon>
        <taxon>Thermodesulfobacteriota</taxon>
        <taxon>Desulfuromonadia</taxon>
        <taxon>Desulfuromonadales</taxon>
        <taxon>Desulfuromonadaceae</taxon>
        <taxon>Pelobacter</taxon>
    </lineage>
</organism>
<sequence>MQSLRKTRRRDGMRKAEVSTPGQALAYLVDCTLATISHMAMLKSRKKSEYERQIAIAQNGVDWMVQMNIDPSTTRAAEIISQGLTVADWAKGFTLGES</sequence>
<dbReference type="HOGENOM" id="CLU_2331234_0_0_7"/>
<gene>
    <name evidence="1" type="ordered locus">Ppro_3809</name>
</gene>
<keyword evidence="2" id="KW-1185">Reference proteome</keyword>
<keyword evidence="1" id="KW-0614">Plasmid</keyword>
<evidence type="ECO:0000313" key="1">
    <source>
        <dbReference type="EMBL" id="ABL01397.1"/>
    </source>
</evidence>
<dbReference type="Proteomes" id="UP000006732">
    <property type="component" value="Plasmid pPRO1"/>
</dbReference>
<geneLocation type="plasmid" evidence="1 2">
    <name>pPRO1</name>
</geneLocation>
<dbReference type="EMBL" id="CP000483">
    <property type="protein sequence ID" value="ABL01397.1"/>
    <property type="molecule type" value="Genomic_DNA"/>
</dbReference>
<reference evidence="1 2" key="1">
    <citation type="submission" date="2006-10" db="EMBL/GenBank/DDBJ databases">
        <title>Complete sequence of plasmid pPRO1 of Pelobacter propionicus DSM 2379.</title>
        <authorList>
            <consortium name="US DOE Joint Genome Institute"/>
            <person name="Copeland A."/>
            <person name="Lucas S."/>
            <person name="Lapidus A."/>
            <person name="Barry K."/>
            <person name="Detter J.C."/>
            <person name="Glavina del Rio T."/>
            <person name="Hammon N."/>
            <person name="Israni S."/>
            <person name="Dalin E."/>
            <person name="Tice H."/>
            <person name="Pitluck S."/>
            <person name="Saunders E."/>
            <person name="Brettin T."/>
            <person name="Bruce D."/>
            <person name="Han C."/>
            <person name="Tapia R."/>
            <person name="Schmutz J."/>
            <person name="Larimer F."/>
            <person name="Land M."/>
            <person name="Hauser L."/>
            <person name="Kyrpides N."/>
            <person name="Kim E."/>
            <person name="Lovley D."/>
            <person name="Richardson P."/>
        </authorList>
    </citation>
    <scope>NUCLEOTIDE SEQUENCE [LARGE SCALE GENOMIC DNA]</scope>
    <source>
        <strain evidence="2">DSM 2379 / NBRC 103807 / OttBd1</strain>
        <plasmid evidence="2">Plasmid pPRO1</plasmid>
    </source>
</reference>
<proteinExistence type="predicted"/>
<name>A0R7K5_PELPD</name>
<accession>A0R7K5</accession>
<evidence type="ECO:0000313" key="2">
    <source>
        <dbReference type="Proteomes" id="UP000006732"/>
    </source>
</evidence>
<protein>
    <submittedName>
        <fullName evidence="1">Uncharacterized protein</fullName>
    </submittedName>
</protein>